<dbReference type="AlphaFoldDB" id="A0A815J7G8"/>
<accession>A0A815J7G8</accession>
<dbReference type="Proteomes" id="UP000663823">
    <property type="component" value="Unassembled WGS sequence"/>
</dbReference>
<reference evidence="1" key="1">
    <citation type="submission" date="2021-02" db="EMBL/GenBank/DDBJ databases">
        <authorList>
            <person name="Nowell W R."/>
        </authorList>
    </citation>
    <scope>NUCLEOTIDE SEQUENCE</scope>
</reference>
<name>A0A815J7G8_9BILA</name>
<comment type="caution">
    <text evidence="1">The sequence shown here is derived from an EMBL/GenBank/DDBJ whole genome shotgun (WGS) entry which is preliminary data.</text>
</comment>
<sequence>MSLGDSDRCDDDDDESDSPIGLDILLEATWGCLDDVGRIQLAEIQQNSKMGNITASVAIIVAAIASAG</sequence>
<evidence type="ECO:0000313" key="1">
    <source>
        <dbReference type="EMBL" id="CAF1378604.1"/>
    </source>
</evidence>
<organism evidence="1 4">
    <name type="scientific">Rotaria sordida</name>
    <dbReference type="NCBI Taxonomy" id="392033"/>
    <lineage>
        <taxon>Eukaryota</taxon>
        <taxon>Metazoa</taxon>
        <taxon>Spiralia</taxon>
        <taxon>Gnathifera</taxon>
        <taxon>Rotifera</taxon>
        <taxon>Eurotatoria</taxon>
        <taxon>Bdelloidea</taxon>
        <taxon>Philodinida</taxon>
        <taxon>Philodinidae</taxon>
        <taxon>Rotaria</taxon>
    </lineage>
</organism>
<evidence type="ECO:0000313" key="2">
    <source>
        <dbReference type="EMBL" id="CAF3945193.1"/>
    </source>
</evidence>
<dbReference type="EMBL" id="CAJNOO010004361">
    <property type="protein sequence ID" value="CAF1378604.1"/>
    <property type="molecule type" value="Genomic_DNA"/>
</dbReference>
<evidence type="ECO:0000313" key="3">
    <source>
        <dbReference type="EMBL" id="CAF4014619.1"/>
    </source>
</evidence>
<dbReference type="Proteomes" id="UP000663882">
    <property type="component" value="Unassembled WGS sequence"/>
</dbReference>
<dbReference type="EMBL" id="CAJOAX010005363">
    <property type="protein sequence ID" value="CAF3945193.1"/>
    <property type="molecule type" value="Genomic_DNA"/>
</dbReference>
<dbReference type="EMBL" id="CAJOBE010006697">
    <property type="protein sequence ID" value="CAF4014619.1"/>
    <property type="molecule type" value="Genomic_DNA"/>
</dbReference>
<dbReference type="OrthoDB" id="10628161at2759"/>
<evidence type="ECO:0000313" key="4">
    <source>
        <dbReference type="Proteomes" id="UP000663882"/>
    </source>
</evidence>
<proteinExistence type="predicted"/>
<dbReference type="Proteomes" id="UP000663874">
    <property type="component" value="Unassembled WGS sequence"/>
</dbReference>
<gene>
    <name evidence="3" type="ORF">FNK824_LOCUS26706</name>
    <name evidence="2" type="ORF">OTI717_LOCUS26083</name>
    <name evidence="1" type="ORF">RFH988_LOCUS33724</name>
</gene>
<protein>
    <submittedName>
        <fullName evidence="1">Uncharacterized protein</fullName>
    </submittedName>
</protein>
<feature type="non-terminal residue" evidence="1">
    <location>
        <position position="68"/>
    </location>
</feature>